<keyword evidence="4" id="KW-1185">Reference proteome</keyword>
<evidence type="ECO:0000313" key="3">
    <source>
        <dbReference type="EMBL" id="GDY40488.1"/>
    </source>
</evidence>
<dbReference type="AlphaFoldDB" id="A0A4D4K1F4"/>
<dbReference type="Proteomes" id="UP000299290">
    <property type="component" value="Unassembled WGS sequence"/>
</dbReference>
<feature type="domain" description="PPM-type phosphatase" evidence="2">
    <location>
        <begin position="2"/>
        <end position="118"/>
    </location>
</feature>
<evidence type="ECO:0000259" key="2">
    <source>
        <dbReference type="Pfam" id="PF07228"/>
    </source>
</evidence>
<sequence>MIIGDVRGEALTSISDASVLMGAFREAAHFSPGLLELADVLERSVCRHLAEHTTIAHGERGGAAEPLAGEAELSEHFITALLVDIPDEGTVAYMANCGHPPPLLLHERGEVTTLPAAQPAPPWACADSRTARAPPARPTPSPSRTATRCCSTRTG</sequence>
<proteinExistence type="predicted"/>
<dbReference type="InterPro" id="IPR036457">
    <property type="entry name" value="PPM-type-like_dom_sf"/>
</dbReference>
<evidence type="ECO:0000256" key="1">
    <source>
        <dbReference type="SAM" id="MobiDB-lite"/>
    </source>
</evidence>
<feature type="region of interest" description="Disordered" evidence="1">
    <location>
        <begin position="116"/>
        <end position="155"/>
    </location>
</feature>
<dbReference type="EMBL" id="BJHV01000001">
    <property type="protein sequence ID" value="GDY40488.1"/>
    <property type="molecule type" value="Genomic_DNA"/>
</dbReference>
<evidence type="ECO:0000313" key="4">
    <source>
        <dbReference type="Proteomes" id="UP000299290"/>
    </source>
</evidence>
<gene>
    <name evidence="3" type="ORF">SANT12839_013700</name>
</gene>
<dbReference type="Gene3D" id="3.60.40.10">
    <property type="entry name" value="PPM-type phosphatase domain"/>
    <property type="match status" value="1"/>
</dbReference>
<comment type="caution">
    <text evidence="3">The sequence shown here is derived from an EMBL/GenBank/DDBJ whole genome shotgun (WGS) entry which is preliminary data.</text>
</comment>
<dbReference type="Pfam" id="PF07228">
    <property type="entry name" value="SpoIIE"/>
    <property type="match status" value="1"/>
</dbReference>
<dbReference type="InterPro" id="IPR001932">
    <property type="entry name" value="PPM-type_phosphatase-like_dom"/>
</dbReference>
<organism evidence="3 4">
    <name type="scientific">Streptomyces antimycoticus</name>
    <dbReference type="NCBI Taxonomy" id="68175"/>
    <lineage>
        <taxon>Bacteria</taxon>
        <taxon>Bacillati</taxon>
        <taxon>Actinomycetota</taxon>
        <taxon>Actinomycetes</taxon>
        <taxon>Kitasatosporales</taxon>
        <taxon>Streptomycetaceae</taxon>
        <taxon>Streptomyces</taxon>
        <taxon>Streptomyces violaceusniger group</taxon>
    </lineage>
</organism>
<feature type="compositionally biased region" description="Low complexity" evidence="1">
    <location>
        <begin position="123"/>
        <end position="134"/>
    </location>
</feature>
<feature type="compositionally biased region" description="Low complexity" evidence="1">
    <location>
        <begin position="142"/>
        <end position="155"/>
    </location>
</feature>
<reference evidence="3 4" key="1">
    <citation type="journal article" date="2020" name="Int. J. Syst. Evol. Microbiol.">
        <title>Reclassification of Streptomyces castelarensis and Streptomyces sporoclivatus as later heterotypic synonyms of Streptomyces antimycoticus.</title>
        <authorList>
            <person name="Komaki H."/>
            <person name="Tamura T."/>
        </authorList>
    </citation>
    <scope>NUCLEOTIDE SEQUENCE [LARGE SCALE GENOMIC DNA]</scope>
    <source>
        <strain evidence="3 4">NBRC 12839</strain>
    </source>
</reference>
<accession>A0A4D4K1F4</accession>
<name>A0A4D4K1F4_9ACTN</name>
<protein>
    <recommendedName>
        <fullName evidence="2">PPM-type phosphatase domain-containing protein</fullName>
    </recommendedName>
</protein>